<dbReference type="InterPro" id="IPR032315">
    <property type="entry name" value="DUF4846"/>
</dbReference>
<dbReference type="KEGG" id="scor:J3U87_34940"/>
<keyword evidence="3" id="KW-1185">Reference proteome</keyword>
<accession>A0A8A4TMN0</accession>
<dbReference type="Pfam" id="PF16138">
    <property type="entry name" value="DUF4846"/>
    <property type="match status" value="1"/>
</dbReference>
<sequence>MITPVVCCFFIASSWWMAPPPASNYPWLRQVPGERPAERLAERFSPPAGYDRLPGANHGFADWLRNLPLRPEGTAVHLHSGHRKPEQGVHVAVVDIDTGRRDLQQCADAVMRLRAEYLFATGCQDAIRFNFTSGDPARWTDWRSGMRPQVNGNKVVWRPGRSTDDSHANFRKYLDIVFTYAGSASLVRELKRVENPAEVLPGDVFIQGGYPGHAVLVLDVVQNQNGERRFLIGQSYMPAQDFHILKNPGNRESAWYPARSSGALITPEWRFRYEDLHRFHPIDCRPGR</sequence>
<organism evidence="2 3">
    <name type="scientific">Sulfidibacter corallicola</name>
    <dbReference type="NCBI Taxonomy" id="2818388"/>
    <lineage>
        <taxon>Bacteria</taxon>
        <taxon>Pseudomonadati</taxon>
        <taxon>Acidobacteriota</taxon>
        <taxon>Holophagae</taxon>
        <taxon>Acanthopleuribacterales</taxon>
        <taxon>Acanthopleuribacteraceae</taxon>
        <taxon>Sulfidibacter</taxon>
    </lineage>
</organism>
<reference evidence="2" key="1">
    <citation type="submission" date="2021-03" db="EMBL/GenBank/DDBJ databases">
        <title>Acanthopleuribacteraceae sp. M133.</title>
        <authorList>
            <person name="Wang G."/>
        </authorList>
    </citation>
    <scope>NUCLEOTIDE SEQUENCE</scope>
    <source>
        <strain evidence="2">M133</strain>
    </source>
</reference>
<proteinExistence type="predicted"/>
<gene>
    <name evidence="2" type="ORF">J3U87_34940</name>
</gene>
<dbReference type="RefSeq" id="WP_237380857.1">
    <property type="nucleotide sequence ID" value="NZ_CP071793.1"/>
</dbReference>
<protein>
    <submittedName>
        <fullName evidence="2">DUF4846 domain-containing protein</fullName>
    </submittedName>
</protein>
<evidence type="ECO:0000313" key="3">
    <source>
        <dbReference type="Proteomes" id="UP000663929"/>
    </source>
</evidence>
<feature type="signal peptide" evidence="1">
    <location>
        <begin position="1"/>
        <end position="18"/>
    </location>
</feature>
<dbReference type="Proteomes" id="UP000663929">
    <property type="component" value="Chromosome"/>
</dbReference>
<name>A0A8A4TMN0_SULCO</name>
<dbReference type="AlphaFoldDB" id="A0A8A4TMN0"/>
<feature type="chain" id="PRO_5035208113" evidence="1">
    <location>
        <begin position="19"/>
        <end position="288"/>
    </location>
</feature>
<evidence type="ECO:0000313" key="2">
    <source>
        <dbReference type="EMBL" id="QTD50810.1"/>
    </source>
</evidence>
<evidence type="ECO:0000256" key="1">
    <source>
        <dbReference type="SAM" id="SignalP"/>
    </source>
</evidence>
<dbReference type="EMBL" id="CP071793">
    <property type="protein sequence ID" value="QTD50810.1"/>
    <property type="molecule type" value="Genomic_DNA"/>
</dbReference>
<keyword evidence="1" id="KW-0732">Signal</keyword>